<gene>
    <name evidence="3" type="ORF">RB653_002801</name>
</gene>
<comment type="caution">
    <text evidence="3">The sequence shown here is derived from an EMBL/GenBank/DDBJ whole genome shotgun (WGS) entry which is preliminary data.</text>
</comment>
<dbReference type="Proteomes" id="UP001344447">
    <property type="component" value="Unassembled WGS sequence"/>
</dbReference>
<dbReference type="InterPro" id="IPR025475">
    <property type="entry name" value="DUF4326"/>
</dbReference>
<feature type="compositionally biased region" description="Low complexity" evidence="1">
    <location>
        <begin position="1"/>
        <end position="30"/>
    </location>
</feature>
<evidence type="ECO:0000256" key="1">
    <source>
        <dbReference type="SAM" id="MobiDB-lite"/>
    </source>
</evidence>
<evidence type="ECO:0000313" key="4">
    <source>
        <dbReference type="Proteomes" id="UP001344447"/>
    </source>
</evidence>
<dbReference type="EMBL" id="JAVFKY010000004">
    <property type="protein sequence ID" value="KAK5577853.1"/>
    <property type="molecule type" value="Genomic_DNA"/>
</dbReference>
<feature type="compositionally biased region" description="Low complexity" evidence="1">
    <location>
        <begin position="158"/>
        <end position="180"/>
    </location>
</feature>
<keyword evidence="4" id="KW-1185">Reference proteome</keyword>
<sequence>MSQNYTYSKSKKPSYTSGSSNKSSPSSFSSQYKKEIEPKENYEPITSDGVYLYDKDYTHFVVHCSKSPYNEYIGRFNPKFPSTNNYKFGNPFVVGKDGDRNTVVKKYRDWIFSPEQNDLFNAAKELKGKILACWCSPLNCHGYVLAEIANSSITNKLQPQSQQSESEIQTQTQTQVQTQISDQSYVNSTIRKPIFDNDEFPPLRGKK</sequence>
<feature type="region of interest" description="Disordered" evidence="1">
    <location>
        <begin position="1"/>
        <end position="36"/>
    </location>
</feature>
<name>A0AAN7TYF2_9MYCE</name>
<dbReference type="Pfam" id="PF14216">
    <property type="entry name" value="DUF4326"/>
    <property type="match status" value="1"/>
</dbReference>
<feature type="region of interest" description="Disordered" evidence="1">
    <location>
        <begin position="157"/>
        <end position="180"/>
    </location>
</feature>
<evidence type="ECO:0000259" key="2">
    <source>
        <dbReference type="Pfam" id="PF14216"/>
    </source>
</evidence>
<proteinExistence type="predicted"/>
<protein>
    <recommendedName>
        <fullName evidence="2">DUF4326 domain-containing protein</fullName>
    </recommendedName>
</protein>
<accession>A0AAN7TYF2</accession>
<feature type="domain" description="DUF4326" evidence="2">
    <location>
        <begin position="62"/>
        <end position="147"/>
    </location>
</feature>
<dbReference type="AlphaFoldDB" id="A0AAN7TYF2"/>
<reference evidence="3 4" key="1">
    <citation type="submission" date="2023-11" db="EMBL/GenBank/DDBJ databases">
        <title>Dfirmibasis_genome.</title>
        <authorList>
            <person name="Edelbroek B."/>
            <person name="Kjellin J."/>
            <person name="Jerlstrom-Hultqvist J."/>
            <person name="Soderbom F."/>
        </authorList>
    </citation>
    <scope>NUCLEOTIDE SEQUENCE [LARGE SCALE GENOMIC DNA]</scope>
    <source>
        <strain evidence="3 4">TNS-C-14</strain>
    </source>
</reference>
<organism evidence="3 4">
    <name type="scientific">Dictyostelium firmibasis</name>
    <dbReference type="NCBI Taxonomy" id="79012"/>
    <lineage>
        <taxon>Eukaryota</taxon>
        <taxon>Amoebozoa</taxon>
        <taxon>Evosea</taxon>
        <taxon>Eumycetozoa</taxon>
        <taxon>Dictyostelia</taxon>
        <taxon>Dictyosteliales</taxon>
        <taxon>Dictyosteliaceae</taxon>
        <taxon>Dictyostelium</taxon>
    </lineage>
</organism>
<evidence type="ECO:0000313" key="3">
    <source>
        <dbReference type="EMBL" id="KAK5577853.1"/>
    </source>
</evidence>